<dbReference type="Proteomes" id="UP001501676">
    <property type="component" value="Unassembled WGS sequence"/>
</dbReference>
<sequence length="149" mass="16319">MFVIDVNDRFAHLFTSVKDLLGTHEATHADPPRGLDFFDQDGHRLAPAFDDKWQLTGLVKTNEKPDPAAVQARLATVFAFLARYTAEHPTQIADDFGLSVDEALGELPQLDGRTLAESIAALSAVTHAAPEPGTQEDSGSWFHNLMHNI</sequence>
<keyword evidence="2" id="KW-1185">Reference proteome</keyword>
<accession>A0ABP6TBF1</accession>
<gene>
    <name evidence="1" type="ORF">GCM10020369_73830</name>
</gene>
<comment type="caution">
    <text evidence="1">The sequence shown here is derived from an EMBL/GenBank/DDBJ whole genome shotgun (WGS) entry which is preliminary data.</text>
</comment>
<proteinExistence type="predicted"/>
<evidence type="ECO:0000313" key="2">
    <source>
        <dbReference type="Proteomes" id="UP001501676"/>
    </source>
</evidence>
<evidence type="ECO:0000313" key="1">
    <source>
        <dbReference type="EMBL" id="GAA3396580.1"/>
    </source>
</evidence>
<dbReference type="EMBL" id="BAAAYN010000057">
    <property type="protein sequence ID" value="GAA3396580.1"/>
    <property type="molecule type" value="Genomic_DNA"/>
</dbReference>
<organism evidence="1 2">
    <name type="scientific">Cryptosporangium minutisporangium</name>
    <dbReference type="NCBI Taxonomy" id="113569"/>
    <lineage>
        <taxon>Bacteria</taxon>
        <taxon>Bacillati</taxon>
        <taxon>Actinomycetota</taxon>
        <taxon>Actinomycetes</taxon>
        <taxon>Cryptosporangiales</taxon>
        <taxon>Cryptosporangiaceae</taxon>
        <taxon>Cryptosporangium</taxon>
    </lineage>
</organism>
<name>A0ABP6TBF1_9ACTN</name>
<reference evidence="2" key="1">
    <citation type="journal article" date="2019" name="Int. J. Syst. Evol. Microbiol.">
        <title>The Global Catalogue of Microorganisms (GCM) 10K type strain sequencing project: providing services to taxonomists for standard genome sequencing and annotation.</title>
        <authorList>
            <consortium name="The Broad Institute Genomics Platform"/>
            <consortium name="The Broad Institute Genome Sequencing Center for Infectious Disease"/>
            <person name="Wu L."/>
            <person name="Ma J."/>
        </authorList>
    </citation>
    <scope>NUCLEOTIDE SEQUENCE [LARGE SCALE GENOMIC DNA]</scope>
    <source>
        <strain evidence="2">JCM 9458</strain>
    </source>
</reference>
<protein>
    <submittedName>
        <fullName evidence="1">Uncharacterized protein</fullName>
    </submittedName>
</protein>